<dbReference type="PANTHER" id="PTHR13285:SF18">
    <property type="entry name" value="PROTEIN-CYSTEINE N-PALMITOYLTRANSFERASE RASP"/>
    <property type="match status" value="1"/>
</dbReference>
<dbReference type="eggNOG" id="COG1696">
    <property type="taxonomic scope" value="Bacteria"/>
</dbReference>
<dbReference type="InterPro" id="IPR051085">
    <property type="entry name" value="MB_O-acyltransferase"/>
</dbReference>
<feature type="transmembrane region" description="Helical" evidence="8">
    <location>
        <begin position="106"/>
        <end position="130"/>
    </location>
</feature>
<feature type="transmembrane region" description="Helical" evidence="8">
    <location>
        <begin position="447"/>
        <end position="468"/>
    </location>
</feature>
<evidence type="ECO:0000313" key="10">
    <source>
        <dbReference type="Proteomes" id="UP000009047"/>
    </source>
</evidence>
<keyword evidence="5 8" id="KW-1133">Transmembrane helix</keyword>
<dbReference type="HOGENOM" id="CLU_025255_1_3_7"/>
<feature type="transmembrane region" description="Helical" evidence="8">
    <location>
        <begin position="360"/>
        <end position="386"/>
    </location>
</feature>
<dbReference type="Pfam" id="PF03062">
    <property type="entry name" value="MBOAT"/>
    <property type="match status" value="1"/>
</dbReference>
<evidence type="ECO:0000256" key="8">
    <source>
        <dbReference type="SAM" id="Phobius"/>
    </source>
</evidence>
<dbReference type="PIRSF" id="PIRSF016636">
    <property type="entry name" value="AlgI_DltB"/>
    <property type="match status" value="1"/>
</dbReference>
<dbReference type="STRING" id="644282.Deba_2073"/>
<feature type="transmembrane region" description="Helical" evidence="8">
    <location>
        <begin position="76"/>
        <end position="94"/>
    </location>
</feature>
<dbReference type="GO" id="GO:0042121">
    <property type="term" value="P:alginic acid biosynthetic process"/>
    <property type="evidence" value="ECO:0007669"/>
    <property type="project" value="InterPro"/>
</dbReference>
<keyword evidence="6 7" id="KW-0472">Membrane</keyword>
<organism evidence="9 10">
    <name type="scientific">Desulfarculus baarsii (strain ATCC 33931 / DSM 2075 / LMG 7858 / VKM B-1802 / 2st14)</name>
    <dbReference type="NCBI Taxonomy" id="644282"/>
    <lineage>
        <taxon>Bacteria</taxon>
        <taxon>Pseudomonadati</taxon>
        <taxon>Thermodesulfobacteriota</taxon>
        <taxon>Desulfarculia</taxon>
        <taxon>Desulfarculales</taxon>
        <taxon>Desulfarculaceae</taxon>
        <taxon>Desulfarculus</taxon>
    </lineage>
</organism>
<dbReference type="PANTHER" id="PTHR13285">
    <property type="entry name" value="ACYLTRANSFERASE"/>
    <property type="match status" value="1"/>
</dbReference>
<feature type="transmembrane region" description="Helical" evidence="8">
    <location>
        <begin position="6"/>
        <end position="23"/>
    </location>
</feature>
<dbReference type="EMBL" id="CP002085">
    <property type="protein sequence ID" value="ADK85438.1"/>
    <property type="molecule type" value="Genomic_DNA"/>
</dbReference>
<keyword evidence="4 8" id="KW-0812">Transmembrane</keyword>
<comment type="similarity">
    <text evidence="2 7">Belongs to the membrane-bound acyltransferase family.</text>
</comment>
<gene>
    <name evidence="9" type="ordered locus">Deba_2073</name>
</gene>
<evidence type="ECO:0000256" key="2">
    <source>
        <dbReference type="ARBA" id="ARBA00010323"/>
    </source>
</evidence>
<comment type="subcellular location">
    <subcellularLocation>
        <location evidence="1">Cell membrane</location>
        <topology evidence="1">Multi-pass membrane protein</topology>
    </subcellularLocation>
</comment>
<evidence type="ECO:0000313" key="9">
    <source>
        <dbReference type="EMBL" id="ADK85438.1"/>
    </source>
</evidence>
<feature type="transmembrane region" description="Helical" evidence="8">
    <location>
        <begin position="308"/>
        <end position="325"/>
    </location>
</feature>
<dbReference type="AlphaFoldDB" id="E1QIC1"/>
<evidence type="ECO:0000256" key="6">
    <source>
        <dbReference type="ARBA" id="ARBA00023136"/>
    </source>
</evidence>
<keyword evidence="7 9" id="KW-0808">Transferase</keyword>
<dbReference type="InterPro" id="IPR024194">
    <property type="entry name" value="Ac/AlaTfrase_AlgI/DltB"/>
</dbReference>
<dbReference type="PIRSF" id="PIRSF500217">
    <property type="entry name" value="AlgI"/>
    <property type="match status" value="1"/>
</dbReference>
<protein>
    <submittedName>
        <fullName evidence="9">Membrane bound O-acyl transferase MBOAT family protein</fullName>
    </submittedName>
</protein>
<dbReference type="RefSeq" id="WP_013258879.1">
    <property type="nucleotide sequence ID" value="NC_014365.1"/>
</dbReference>
<dbReference type="GO" id="GO:0005886">
    <property type="term" value="C:plasma membrane"/>
    <property type="evidence" value="ECO:0007669"/>
    <property type="project" value="UniProtKB-SubCell"/>
</dbReference>
<sequence>MVFSSPLFLFIFLPAVLGVYYLAPGRAKNYVLIAFSLAFYFWGEPSFVFVVLGSTLFDWLVVRAMHATTGHGRRKFLVFLGVLANVGILVYFKYMNFFADAVSALLVDLGLNPFVLAKIALPIGVSFVVFEKITYLVDVYRDVGKPARNFADYLLYVFFFPKLLAGPIIKYHDIADQLKRREHNLPNIQAGLSRFAVGLAKKVLIADTLAEVADFSFAADPATLGPFFAWLGVICFTFQIYFDFSGYSDMAIGLARMFGFRLLENFNLPYISSNFTEFWRRWHISLSSWIRDYLYIPLGGNRVATGRMYFNLWFCFVLSGLWHGANWTFVLWGVYHGVFLVLDKLFWLRQGARLPKAVNIGATFFFLVLGWTLFRATDIGHFAGYMRAMLGLAADPAAFKYLTANIWFYLVLAAVLSLAPAWGRLWRLLPRYRAFALRVEFELSCSLALMLLVMGKLAALTFNPFIYFRF</sequence>
<evidence type="ECO:0000256" key="1">
    <source>
        <dbReference type="ARBA" id="ARBA00004651"/>
    </source>
</evidence>
<accession>E1QIC1</accession>
<proteinExistence type="inferred from homology"/>
<keyword evidence="7" id="KW-0012">Acyltransferase</keyword>
<keyword evidence="10" id="KW-1185">Reference proteome</keyword>
<dbReference type="InterPro" id="IPR004299">
    <property type="entry name" value="MBOAT_fam"/>
</dbReference>
<evidence type="ECO:0000256" key="3">
    <source>
        <dbReference type="ARBA" id="ARBA00022475"/>
    </source>
</evidence>
<dbReference type="GO" id="GO:0016746">
    <property type="term" value="F:acyltransferase activity"/>
    <property type="evidence" value="ECO:0007669"/>
    <property type="project" value="UniProtKB-KW"/>
</dbReference>
<dbReference type="InterPro" id="IPR028362">
    <property type="entry name" value="AlgI"/>
</dbReference>
<reference evidence="9 10" key="1">
    <citation type="journal article" date="2010" name="Stand. Genomic Sci.">
        <title>Complete genome sequence of Desulfarculus baarsii type strain (2st14).</title>
        <authorList>
            <person name="Sun H."/>
            <person name="Spring S."/>
            <person name="Lapidus A."/>
            <person name="Davenport K."/>
            <person name="Del Rio T.G."/>
            <person name="Tice H."/>
            <person name="Nolan M."/>
            <person name="Copeland A."/>
            <person name="Cheng J.F."/>
            <person name="Lucas S."/>
            <person name="Tapia R."/>
            <person name="Goodwin L."/>
            <person name="Pitluck S."/>
            <person name="Ivanova N."/>
            <person name="Pagani I."/>
            <person name="Mavromatis K."/>
            <person name="Ovchinnikova G."/>
            <person name="Pati A."/>
            <person name="Chen A."/>
            <person name="Palaniappan K."/>
            <person name="Hauser L."/>
            <person name="Chang Y.J."/>
            <person name="Jeffries C.D."/>
            <person name="Detter J.C."/>
            <person name="Han C."/>
            <person name="Rohde M."/>
            <person name="Brambilla E."/>
            <person name="Goker M."/>
            <person name="Woyke T."/>
            <person name="Bristow J."/>
            <person name="Eisen J.A."/>
            <person name="Markowitz V."/>
            <person name="Hugenholtz P."/>
            <person name="Kyrpides N.C."/>
            <person name="Klenk H.P."/>
            <person name="Land M."/>
        </authorList>
    </citation>
    <scope>NUCLEOTIDE SEQUENCE [LARGE SCALE GENOMIC DNA]</scope>
    <source>
        <strain evidence="10">ATCC 33931 / DSM 2075 / LMG 7858 / VKM B-1802 / 2st14</strain>
    </source>
</reference>
<dbReference type="Proteomes" id="UP000009047">
    <property type="component" value="Chromosome"/>
</dbReference>
<dbReference type="OrthoDB" id="139172at2"/>
<evidence type="ECO:0000256" key="7">
    <source>
        <dbReference type="PIRNR" id="PIRNR016636"/>
    </source>
</evidence>
<feature type="transmembrane region" description="Helical" evidence="8">
    <location>
        <begin position="30"/>
        <end position="56"/>
    </location>
</feature>
<evidence type="ECO:0000256" key="5">
    <source>
        <dbReference type="ARBA" id="ARBA00022989"/>
    </source>
</evidence>
<feature type="transmembrane region" description="Helical" evidence="8">
    <location>
        <begin position="406"/>
        <end position="426"/>
    </location>
</feature>
<keyword evidence="3 7" id="KW-1003">Cell membrane</keyword>
<dbReference type="KEGG" id="dbr:Deba_2073"/>
<feature type="transmembrane region" description="Helical" evidence="8">
    <location>
        <begin position="150"/>
        <end position="171"/>
    </location>
</feature>
<name>E1QIC1_DESB2</name>
<evidence type="ECO:0000256" key="4">
    <source>
        <dbReference type="ARBA" id="ARBA00022692"/>
    </source>
</evidence>